<dbReference type="NCBIfam" id="TIGR01613">
    <property type="entry name" value="primase_Cterm"/>
    <property type="match status" value="1"/>
</dbReference>
<evidence type="ECO:0000256" key="2">
    <source>
        <dbReference type="ARBA" id="ARBA00022801"/>
    </source>
</evidence>
<dbReference type="SUPFAM" id="SSF52540">
    <property type="entry name" value="P-loop containing nucleoside triphosphate hydrolases"/>
    <property type="match status" value="1"/>
</dbReference>
<dbReference type="InterPro" id="IPR027417">
    <property type="entry name" value="P-loop_NTPase"/>
</dbReference>
<evidence type="ECO:0000313" key="6">
    <source>
        <dbReference type="Proteomes" id="UP000028059"/>
    </source>
</evidence>
<dbReference type="InterPro" id="IPR014015">
    <property type="entry name" value="Helicase_SF3_DNA-vir"/>
</dbReference>
<dbReference type="InterPro" id="IPR051620">
    <property type="entry name" value="ORF904-like_C"/>
</dbReference>
<dbReference type="Proteomes" id="UP000028059">
    <property type="component" value="Unassembled WGS sequence"/>
</dbReference>
<evidence type="ECO:0000313" key="5">
    <source>
        <dbReference type="EMBL" id="KEQ57131.1"/>
    </source>
</evidence>
<dbReference type="EMBL" id="JOKN01000004">
    <property type="protein sequence ID" value="KEQ57131.1"/>
    <property type="molecule type" value="Genomic_DNA"/>
</dbReference>
<dbReference type="PROSITE" id="PS51206">
    <property type="entry name" value="SF3_HELICASE_1"/>
    <property type="match status" value="1"/>
</dbReference>
<keyword evidence="3" id="KW-0067">ATP-binding</keyword>
<accession>A0A081RPK8</accession>
<evidence type="ECO:0000256" key="3">
    <source>
        <dbReference type="ARBA" id="ARBA00022840"/>
    </source>
</evidence>
<reference evidence="5 6" key="1">
    <citation type="submission" date="2014-06" db="EMBL/GenBank/DDBJ databases">
        <authorList>
            <person name="Ngugi D.K."/>
            <person name="Blom J."/>
            <person name="Alam I."/>
            <person name="Rashid M."/>
            <person name="Ba Alawi W."/>
            <person name="Zhang G."/>
            <person name="Hikmawan T."/>
            <person name="Guan Y."/>
            <person name="Antunes A."/>
            <person name="Siam R."/>
            <person name="ElDorry H."/>
            <person name="Bajic V."/>
            <person name="Stingl U."/>
        </authorList>
    </citation>
    <scope>NUCLEOTIDE SEQUENCE [LARGE SCALE GENOMIC DNA]</scope>
    <source>
        <strain evidence="5">SCGC AAA799-N04</strain>
    </source>
</reference>
<dbReference type="GO" id="GO:0005524">
    <property type="term" value="F:ATP binding"/>
    <property type="evidence" value="ECO:0007669"/>
    <property type="project" value="UniProtKB-KW"/>
</dbReference>
<protein>
    <submittedName>
        <fullName evidence="5">Phage-plasmid primase protein</fullName>
    </submittedName>
</protein>
<dbReference type="InterPro" id="IPR045455">
    <property type="entry name" value="NrS-1_pol-like_helicase"/>
</dbReference>
<keyword evidence="6" id="KW-1185">Reference proteome</keyword>
<organism evidence="5 6">
    <name type="scientific">Marine Group I thaumarchaeote SCGC AAA799-N04</name>
    <dbReference type="NCBI Taxonomy" id="1502293"/>
    <lineage>
        <taxon>Archaea</taxon>
        <taxon>Nitrososphaerota</taxon>
        <taxon>Marine Group I</taxon>
    </lineage>
</organism>
<dbReference type="PANTHER" id="PTHR35372:SF2">
    <property type="entry name" value="SF3 HELICASE DOMAIN-CONTAINING PROTEIN"/>
    <property type="match status" value="1"/>
</dbReference>
<dbReference type="Pfam" id="PF19263">
    <property type="entry name" value="DUF5906"/>
    <property type="match status" value="1"/>
</dbReference>
<gene>
    <name evidence="5" type="ORF">AAA799N04_00411</name>
</gene>
<evidence type="ECO:0000256" key="1">
    <source>
        <dbReference type="ARBA" id="ARBA00022741"/>
    </source>
</evidence>
<dbReference type="Gene3D" id="3.40.50.300">
    <property type="entry name" value="P-loop containing nucleotide triphosphate hydrolases"/>
    <property type="match status" value="1"/>
</dbReference>
<dbReference type="SMART" id="SM00885">
    <property type="entry name" value="D5_N"/>
    <property type="match status" value="1"/>
</dbReference>
<name>A0A081RPK8_9ARCH</name>
<dbReference type="PANTHER" id="PTHR35372">
    <property type="entry name" value="ATP BINDING PROTEIN-RELATED"/>
    <property type="match status" value="1"/>
</dbReference>
<keyword evidence="1" id="KW-0547">Nucleotide-binding</keyword>
<dbReference type="Pfam" id="PF08706">
    <property type="entry name" value="D5_N"/>
    <property type="match status" value="1"/>
</dbReference>
<comment type="caution">
    <text evidence="5">The sequence shown here is derived from an EMBL/GenBank/DDBJ whole genome shotgun (WGS) entry which is preliminary data.</text>
</comment>
<dbReference type="AlphaFoldDB" id="A0A081RPK8"/>
<dbReference type="GO" id="GO:0016787">
    <property type="term" value="F:hydrolase activity"/>
    <property type="evidence" value="ECO:0007669"/>
    <property type="project" value="UniProtKB-KW"/>
</dbReference>
<proteinExistence type="predicted"/>
<dbReference type="InterPro" id="IPR014818">
    <property type="entry name" value="Phage/plasmid_primase_P4_C"/>
</dbReference>
<feature type="domain" description="SF3 helicase" evidence="4">
    <location>
        <begin position="236"/>
        <end position="391"/>
    </location>
</feature>
<sequence>MIQNNQKNILKESIGFDPNIPLTKDIELKDQIKEKWFQCTHCDFESKSFKAFEQCKKKRHEIITIYIPIEDNTKLSKSNDLIDKTSLKIESEFNLITNRQNKEILMYNGKVYRKDTSTRALIEERTEQIIENCTTHERNEVINKLKARTGKDLDSFDSFPNLLSIDNGILDIETITLQDHTPKHLSTILIPVEYHKPKFEINDETIFEDIEKNLKDTLFWKFLKSSFTVYDEFRREDFESVLEIIASFFIKKQTDEKAFMFLGKGENGKSVLTEYLIDMIGLENVEKIPLQALSEDKYMGAKLVGKMANIFSDLNDSSLRDTGIIKNITSGEGIEVQHKYGTPFVLQPFCNLLFSCNRFPKVNDQSQGFFRRWIIVKWRRNFENDPQRDEHLKDKLKENQEEKNLVFSSLIHLSRLLLKNGKFSHSKKWNETMEEWNANADPLNDFVENFILDSIGNRNVRETYSFYKQVMKSKQERPLSIAQFGKAFKEYFDQIVWKTEAKDDKPAKSERVWLNIDFKPLKIGDYDDE</sequence>
<dbReference type="InterPro" id="IPR006500">
    <property type="entry name" value="Helicase_put_C_phage/plasmid"/>
</dbReference>
<keyword evidence="2" id="KW-0378">Hydrolase</keyword>
<evidence type="ECO:0000259" key="4">
    <source>
        <dbReference type="PROSITE" id="PS51206"/>
    </source>
</evidence>